<feature type="transmembrane region" description="Helical" evidence="6">
    <location>
        <begin position="43"/>
        <end position="66"/>
    </location>
</feature>
<evidence type="ECO:0000256" key="4">
    <source>
        <dbReference type="ARBA" id="ARBA00023136"/>
    </source>
</evidence>
<evidence type="ECO:0000256" key="5">
    <source>
        <dbReference type="SAM" id="MobiDB-lite"/>
    </source>
</evidence>
<dbReference type="Proteomes" id="UP000646749">
    <property type="component" value="Unassembled WGS sequence"/>
</dbReference>
<feature type="transmembrane region" description="Helical" evidence="6">
    <location>
        <begin position="204"/>
        <end position="224"/>
    </location>
</feature>
<feature type="transmembrane region" description="Helical" evidence="6">
    <location>
        <begin position="167"/>
        <end position="184"/>
    </location>
</feature>
<dbReference type="Gene3D" id="1.20.120.350">
    <property type="entry name" value="Voltage-gated potassium channels. Chain C"/>
    <property type="match status" value="1"/>
</dbReference>
<feature type="compositionally biased region" description="Basic residues" evidence="5">
    <location>
        <begin position="295"/>
        <end position="310"/>
    </location>
</feature>
<gene>
    <name evidence="8" type="ORF">Pen02_70840</name>
</gene>
<keyword evidence="4 6" id="KW-0472">Membrane</keyword>
<feature type="region of interest" description="Disordered" evidence="5">
    <location>
        <begin position="231"/>
        <end position="310"/>
    </location>
</feature>
<organism evidence="8 9">
    <name type="scientific">Plantactinospora endophytica</name>
    <dbReference type="NCBI Taxonomy" id="673535"/>
    <lineage>
        <taxon>Bacteria</taxon>
        <taxon>Bacillati</taxon>
        <taxon>Actinomycetota</taxon>
        <taxon>Actinomycetes</taxon>
        <taxon>Micromonosporales</taxon>
        <taxon>Micromonosporaceae</taxon>
        <taxon>Plantactinospora</taxon>
    </lineage>
</organism>
<sequence>MAAWCDRLVGADWFNAASFGLIIVNAIVLGVETYDQALARAGHVLLAVEHVCLAFFVVELGLRFGAHLTAPGGFFRDGWNLFDLLIVCAPLLPGVRENVTLLRMVRLARVVRAVRLFPGLRVVIGGVLRSLPGLVSFLLIATLTIYLYAMVGWMAFGEAYPDRYGTVGRAMFTLFLLLSLDGITDAFEAGRAVSEWSVPYYASYIIMASYLLTNLLVGIVLKALEDAHQAERPTRPASSPVAAGVLPDGQPPPSGEPSDVGARLRELRTALDALEAELARQSRPPAGPSAERRPGGRRPKSGRRSAGARK</sequence>
<evidence type="ECO:0000313" key="8">
    <source>
        <dbReference type="EMBL" id="GIG92148.1"/>
    </source>
</evidence>
<keyword evidence="2 6" id="KW-0812">Transmembrane</keyword>
<dbReference type="PANTHER" id="PTHR10037:SF62">
    <property type="entry name" value="SODIUM CHANNEL PROTEIN 60E"/>
    <property type="match status" value="1"/>
</dbReference>
<dbReference type="Gene3D" id="1.10.287.70">
    <property type="match status" value="1"/>
</dbReference>
<evidence type="ECO:0000256" key="3">
    <source>
        <dbReference type="ARBA" id="ARBA00022989"/>
    </source>
</evidence>
<reference evidence="8 9" key="1">
    <citation type="submission" date="2021-01" db="EMBL/GenBank/DDBJ databases">
        <title>Whole genome shotgun sequence of Plantactinospora endophytica NBRC 110450.</title>
        <authorList>
            <person name="Komaki H."/>
            <person name="Tamura T."/>
        </authorList>
    </citation>
    <scope>NUCLEOTIDE SEQUENCE [LARGE SCALE GENOMIC DNA]</scope>
    <source>
        <strain evidence="8 9">NBRC 110450</strain>
    </source>
</reference>
<evidence type="ECO:0000256" key="1">
    <source>
        <dbReference type="ARBA" id="ARBA00004141"/>
    </source>
</evidence>
<keyword evidence="3 6" id="KW-1133">Transmembrane helix</keyword>
<dbReference type="InterPro" id="IPR027359">
    <property type="entry name" value="Volt_channel_dom_sf"/>
</dbReference>
<feature type="transmembrane region" description="Helical" evidence="6">
    <location>
        <begin position="13"/>
        <end position="31"/>
    </location>
</feature>
<evidence type="ECO:0000259" key="7">
    <source>
        <dbReference type="Pfam" id="PF00520"/>
    </source>
</evidence>
<name>A0ABQ4EBP6_9ACTN</name>
<comment type="subcellular location">
    <subcellularLocation>
        <location evidence="1">Membrane</location>
        <topology evidence="1">Multi-pass membrane protein</topology>
    </subcellularLocation>
</comment>
<comment type="caution">
    <text evidence="8">The sequence shown here is derived from an EMBL/GenBank/DDBJ whole genome shotgun (WGS) entry which is preliminary data.</text>
</comment>
<dbReference type="SUPFAM" id="SSF81324">
    <property type="entry name" value="Voltage-gated potassium channels"/>
    <property type="match status" value="1"/>
</dbReference>
<feature type="transmembrane region" description="Helical" evidence="6">
    <location>
        <begin position="134"/>
        <end position="155"/>
    </location>
</feature>
<keyword evidence="9" id="KW-1185">Reference proteome</keyword>
<proteinExistence type="predicted"/>
<dbReference type="InterPro" id="IPR043203">
    <property type="entry name" value="VGCC_Ca_Na"/>
</dbReference>
<dbReference type="PANTHER" id="PTHR10037">
    <property type="entry name" value="VOLTAGE-GATED CATION CHANNEL CALCIUM AND SODIUM"/>
    <property type="match status" value="1"/>
</dbReference>
<evidence type="ECO:0000256" key="6">
    <source>
        <dbReference type="SAM" id="Phobius"/>
    </source>
</evidence>
<accession>A0ABQ4EBP6</accession>
<feature type="domain" description="Ion transport" evidence="7">
    <location>
        <begin position="13"/>
        <end position="230"/>
    </location>
</feature>
<evidence type="ECO:0000313" key="9">
    <source>
        <dbReference type="Proteomes" id="UP000646749"/>
    </source>
</evidence>
<dbReference type="InterPro" id="IPR005821">
    <property type="entry name" value="Ion_trans_dom"/>
</dbReference>
<protein>
    <recommendedName>
        <fullName evidence="7">Ion transport domain-containing protein</fullName>
    </recommendedName>
</protein>
<dbReference type="Pfam" id="PF00520">
    <property type="entry name" value="Ion_trans"/>
    <property type="match status" value="1"/>
</dbReference>
<evidence type="ECO:0000256" key="2">
    <source>
        <dbReference type="ARBA" id="ARBA00022692"/>
    </source>
</evidence>
<dbReference type="EMBL" id="BONW01000042">
    <property type="protein sequence ID" value="GIG92148.1"/>
    <property type="molecule type" value="Genomic_DNA"/>
</dbReference>